<dbReference type="InterPro" id="IPR036271">
    <property type="entry name" value="Tet_transcr_reg_TetR-rel_C_sf"/>
</dbReference>
<feature type="DNA-binding region" description="H-T-H motif" evidence="2">
    <location>
        <begin position="37"/>
        <end position="56"/>
    </location>
</feature>
<dbReference type="Pfam" id="PF00440">
    <property type="entry name" value="TetR_N"/>
    <property type="match status" value="1"/>
</dbReference>
<dbReference type="SUPFAM" id="SSF48498">
    <property type="entry name" value="Tetracyclin repressor-like, C-terminal domain"/>
    <property type="match status" value="1"/>
</dbReference>
<gene>
    <name evidence="4" type="ORF">ACFPK1_00900</name>
</gene>
<dbReference type="PRINTS" id="PR00455">
    <property type="entry name" value="HTHTETR"/>
</dbReference>
<name>A0ABV9Z8F8_9PSEU</name>
<reference evidence="5" key="1">
    <citation type="journal article" date="2019" name="Int. J. Syst. Evol. Microbiol.">
        <title>The Global Catalogue of Microorganisms (GCM) 10K type strain sequencing project: providing services to taxonomists for standard genome sequencing and annotation.</title>
        <authorList>
            <consortium name="The Broad Institute Genomics Platform"/>
            <consortium name="The Broad Institute Genome Sequencing Center for Infectious Disease"/>
            <person name="Wu L."/>
            <person name="Ma J."/>
        </authorList>
    </citation>
    <scope>NUCLEOTIDE SEQUENCE [LARGE SCALE GENOMIC DNA]</scope>
    <source>
        <strain evidence="5">XZYJ18</strain>
    </source>
</reference>
<keyword evidence="5" id="KW-1185">Reference proteome</keyword>
<feature type="domain" description="HTH tetR-type" evidence="3">
    <location>
        <begin position="14"/>
        <end position="74"/>
    </location>
</feature>
<dbReference type="EMBL" id="JBHSKG010000001">
    <property type="protein sequence ID" value="MFC5136776.1"/>
    <property type="molecule type" value="Genomic_DNA"/>
</dbReference>
<dbReference type="PANTHER" id="PTHR30055">
    <property type="entry name" value="HTH-TYPE TRANSCRIPTIONAL REGULATOR RUTR"/>
    <property type="match status" value="1"/>
</dbReference>
<proteinExistence type="predicted"/>
<protein>
    <submittedName>
        <fullName evidence="4">TetR/AcrR family transcriptional regulator</fullName>
    </submittedName>
</protein>
<dbReference type="PANTHER" id="PTHR30055:SF226">
    <property type="entry name" value="HTH-TYPE TRANSCRIPTIONAL REGULATOR PKSA"/>
    <property type="match status" value="1"/>
</dbReference>
<dbReference type="Proteomes" id="UP001596175">
    <property type="component" value="Unassembled WGS sequence"/>
</dbReference>
<keyword evidence="1 2" id="KW-0238">DNA-binding</keyword>
<dbReference type="InterPro" id="IPR050109">
    <property type="entry name" value="HTH-type_TetR-like_transc_reg"/>
</dbReference>
<comment type="caution">
    <text evidence="4">The sequence shown here is derived from an EMBL/GenBank/DDBJ whole genome shotgun (WGS) entry which is preliminary data.</text>
</comment>
<dbReference type="PROSITE" id="PS50977">
    <property type="entry name" value="HTH_TETR_2"/>
    <property type="match status" value="1"/>
</dbReference>
<dbReference type="RefSeq" id="WP_378019013.1">
    <property type="nucleotide sequence ID" value="NZ_JBHSKG010000001.1"/>
</dbReference>
<evidence type="ECO:0000313" key="4">
    <source>
        <dbReference type="EMBL" id="MFC5136776.1"/>
    </source>
</evidence>
<evidence type="ECO:0000259" key="3">
    <source>
        <dbReference type="PROSITE" id="PS50977"/>
    </source>
</evidence>
<evidence type="ECO:0000256" key="2">
    <source>
        <dbReference type="PROSITE-ProRule" id="PRU00335"/>
    </source>
</evidence>
<dbReference type="InterPro" id="IPR009057">
    <property type="entry name" value="Homeodomain-like_sf"/>
</dbReference>
<dbReference type="Pfam" id="PF21597">
    <property type="entry name" value="TetR_C_43"/>
    <property type="match status" value="1"/>
</dbReference>
<accession>A0ABV9Z8F8</accession>
<organism evidence="4 5">
    <name type="scientific">Actinomycetospora rhizophila</name>
    <dbReference type="NCBI Taxonomy" id="1416876"/>
    <lineage>
        <taxon>Bacteria</taxon>
        <taxon>Bacillati</taxon>
        <taxon>Actinomycetota</taxon>
        <taxon>Actinomycetes</taxon>
        <taxon>Pseudonocardiales</taxon>
        <taxon>Pseudonocardiaceae</taxon>
        <taxon>Actinomycetospora</taxon>
    </lineage>
</organism>
<dbReference type="Gene3D" id="1.10.357.10">
    <property type="entry name" value="Tetracycline Repressor, domain 2"/>
    <property type="match status" value="1"/>
</dbReference>
<evidence type="ECO:0000313" key="5">
    <source>
        <dbReference type="Proteomes" id="UP001596175"/>
    </source>
</evidence>
<sequence length="199" mass="22014">MPRLWDETIETHRQAVRQAIMDAAWSLAVEDGLRSVTMARIAETAGIGRATLYKYFHDVESILNAWHDQHVTAHLEELATLGEGPGAPVDRLAAVLEAYGSIVHRRRRHEAELATMLHRPEQIDGPQRQLQDLFRRVLSAAADAGEVRTDIAVSELARYCCHALGAAAGATTEQSVRHLVELVLAGLGVEGRTRRRRSS</sequence>
<dbReference type="InterPro" id="IPR049445">
    <property type="entry name" value="TetR_SbtR-like_C"/>
</dbReference>
<dbReference type="SUPFAM" id="SSF46689">
    <property type="entry name" value="Homeodomain-like"/>
    <property type="match status" value="1"/>
</dbReference>
<dbReference type="InterPro" id="IPR001647">
    <property type="entry name" value="HTH_TetR"/>
</dbReference>
<evidence type="ECO:0000256" key="1">
    <source>
        <dbReference type="ARBA" id="ARBA00023125"/>
    </source>
</evidence>